<dbReference type="Proteomes" id="UP000009145">
    <property type="component" value="Chromosome"/>
</dbReference>
<accession>I1YHN3</accession>
<dbReference type="OrthoDB" id="6113047at2"/>
<reference evidence="2 3" key="1">
    <citation type="journal article" date="2012" name="J. Bacteriol.">
        <title>Complete genome sequences of Methylophaga sp. strain JAM1 and Methylophaga sp. strain JAM7.</title>
        <authorList>
            <person name="Villeneuve C."/>
            <person name="Martineau C."/>
            <person name="Mauffrey F."/>
            <person name="Villemur R."/>
        </authorList>
    </citation>
    <scope>NUCLEOTIDE SEQUENCE [LARGE SCALE GENOMIC DNA]</scope>
    <source>
        <strain evidence="2 3">JAM7</strain>
    </source>
</reference>
<evidence type="ECO:0000259" key="1">
    <source>
        <dbReference type="Pfam" id="PF02120"/>
    </source>
</evidence>
<keyword evidence="3" id="KW-1185">Reference proteome</keyword>
<sequence>MQVTSQPTAASLVQVENTQRSLSGIAIGEQREARVILIEQGNLVTLQLADRQLQIRSALPLQPGQSLILERTSANQILLLTATGRPIPVSQALTLQPGLQLPVEISQILSGDQVLVRLRSPQPGLPDEIQLDISRLRDTMPTALLRSGSPLLLEILRTEPLSVAVRPAVTIVETLHKQLLSQFVSPPPTLRGLFTPSGNALSSTTVGSPVQTVIRQLVQSLPNPMSISEAGKLQQAIQHSGVFLESQLSQQQSVSQDFKGNLLRLTAAVEQAIQQQRAQTQTLSGTLPVEVRDRLIQLLSQPQLLNTLPTQFRENWLKQGQAPIRLLTQLLGSQLTAPMQGVVGSANTAASGAEQAVNAATELARLQLLLRETGQTLSRIQLNQLTMVREAENTPTGGGQPWLLDIPVRDKQQLNWVQLYFQQGQAESDQQDNWEISVNLDTAQLGRIQANLSLQMPYLKLILIAETTAVVDLLTQDLAILQTRLTELGLTVTKCTCRKGHVDWLDAAELGQQGNALVDITI</sequence>
<dbReference type="KEGG" id="mec:Q7C_1276"/>
<name>I1YHN3_METFJ</name>
<dbReference type="HOGENOM" id="CLU_521580_0_0_6"/>
<evidence type="ECO:0000313" key="2">
    <source>
        <dbReference type="EMBL" id="AFJ02426.1"/>
    </source>
</evidence>
<dbReference type="PATRIC" id="fig|754477.3.peg.1255"/>
<dbReference type="Gene3D" id="3.30.750.140">
    <property type="match status" value="1"/>
</dbReference>
<dbReference type="RefSeq" id="WP_014703846.1">
    <property type="nucleotide sequence ID" value="NC_017856.1"/>
</dbReference>
<dbReference type="Pfam" id="PF02120">
    <property type="entry name" value="Flg_hook"/>
    <property type="match status" value="1"/>
</dbReference>
<dbReference type="InterPro" id="IPR021136">
    <property type="entry name" value="Flagellar_hook_control-like_C"/>
</dbReference>
<evidence type="ECO:0000313" key="3">
    <source>
        <dbReference type="Proteomes" id="UP000009145"/>
    </source>
</evidence>
<protein>
    <submittedName>
        <fullName evidence="2">Molecular chaperone</fullName>
    </submittedName>
</protein>
<dbReference type="AlphaFoldDB" id="I1YHN3"/>
<organism evidence="2 3">
    <name type="scientific">Methylophaga frappieri (strain ATCC BAA-2434 / DSM 25690 / JAM7)</name>
    <dbReference type="NCBI Taxonomy" id="754477"/>
    <lineage>
        <taxon>Bacteria</taxon>
        <taxon>Pseudomonadati</taxon>
        <taxon>Pseudomonadota</taxon>
        <taxon>Gammaproteobacteria</taxon>
        <taxon>Thiotrichales</taxon>
        <taxon>Piscirickettsiaceae</taxon>
        <taxon>Methylophaga</taxon>
    </lineage>
</organism>
<dbReference type="STRING" id="754477.Q7C_1276"/>
<gene>
    <name evidence="2" type="ordered locus">Q7C_1276</name>
</gene>
<feature type="domain" description="Flagellar hook-length control protein-like C-terminal" evidence="1">
    <location>
        <begin position="423"/>
        <end position="500"/>
    </location>
</feature>
<proteinExistence type="predicted"/>
<dbReference type="EMBL" id="CP003380">
    <property type="protein sequence ID" value="AFJ02426.1"/>
    <property type="molecule type" value="Genomic_DNA"/>
</dbReference>
<dbReference type="InterPro" id="IPR038610">
    <property type="entry name" value="FliK-like_C_sf"/>
</dbReference>